<feature type="region of interest" description="Disordered" evidence="1">
    <location>
        <begin position="77"/>
        <end position="174"/>
    </location>
</feature>
<reference evidence="2" key="2">
    <citation type="submission" date="2020-10" db="EMBL/GenBank/DDBJ databases">
        <authorList>
            <person name="Peck L.D."/>
            <person name="Nowell R.W."/>
            <person name="Flood J."/>
            <person name="Ryan M.J."/>
            <person name="Barraclough T.G."/>
        </authorList>
    </citation>
    <scope>NUCLEOTIDE SEQUENCE</scope>
    <source>
        <strain evidence="2">IMI 127659i</strain>
    </source>
</reference>
<feature type="compositionally biased region" description="Acidic residues" evidence="1">
    <location>
        <begin position="119"/>
        <end position="131"/>
    </location>
</feature>
<keyword evidence="3" id="KW-1185">Reference proteome</keyword>
<feature type="compositionally biased region" description="Basic residues" evidence="1">
    <location>
        <begin position="165"/>
        <end position="174"/>
    </location>
</feature>
<sequence length="174" mass="19247">MGLPPGRIEIRGRRTEIAEEGRVLISWQQESDLKQKYLRAAARVIKDGLGVDDYIIIDSWHEIFSNDRPARRYITEAADDDAFRRHDGMPPPAARTASDGGSEQEEVRDQWPAEANSEQGDDDLAEEEPEVEPPTQASQQARDDAVDEPLPLPSSGPSQTPVTSSRKRTAAALS</sequence>
<dbReference type="OrthoDB" id="5106836at2759"/>
<feature type="compositionally biased region" description="Polar residues" evidence="1">
    <location>
        <begin position="155"/>
        <end position="164"/>
    </location>
</feature>
<proteinExistence type="predicted"/>
<reference evidence="2" key="1">
    <citation type="journal article" date="2020" name="bioRxiv">
        <title>Historical genomics reveals the evolutionary mechanisms behind multiple outbreaks of the host-specific coffee wilt pathogen Fusarium xylarioides.</title>
        <authorList>
            <person name="Peck D."/>
            <person name="Nowell R.W."/>
            <person name="Flood J."/>
            <person name="Ryan M.J."/>
            <person name="Barraclough T.G."/>
        </authorList>
    </citation>
    <scope>NUCLEOTIDE SEQUENCE</scope>
    <source>
        <strain evidence="2">IMI 127659i</strain>
    </source>
</reference>
<evidence type="ECO:0000313" key="2">
    <source>
        <dbReference type="EMBL" id="KAG5772949.1"/>
    </source>
</evidence>
<dbReference type="AlphaFoldDB" id="A0A9P7LAP2"/>
<dbReference type="EMBL" id="JADFTT010000016">
    <property type="protein sequence ID" value="KAG5772949.1"/>
    <property type="molecule type" value="Genomic_DNA"/>
</dbReference>
<gene>
    <name evidence="2" type="ORF">H9Q72_001028</name>
</gene>
<name>A0A9P7LAP2_9HYPO</name>
<dbReference type="Proteomes" id="UP000750502">
    <property type="component" value="Unassembled WGS sequence"/>
</dbReference>
<evidence type="ECO:0000256" key="1">
    <source>
        <dbReference type="SAM" id="MobiDB-lite"/>
    </source>
</evidence>
<organism evidence="2 3">
    <name type="scientific">Fusarium xylarioides</name>
    <dbReference type="NCBI Taxonomy" id="221167"/>
    <lineage>
        <taxon>Eukaryota</taxon>
        <taxon>Fungi</taxon>
        <taxon>Dikarya</taxon>
        <taxon>Ascomycota</taxon>
        <taxon>Pezizomycotina</taxon>
        <taxon>Sordariomycetes</taxon>
        <taxon>Hypocreomycetidae</taxon>
        <taxon>Hypocreales</taxon>
        <taxon>Nectriaceae</taxon>
        <taxon>Fusarium</taxon>
        <taxon>Fusarium fujikuroi species complex</taxon>
    </lineage>
</organism>
<accession>A0A9P7LAP2</accession>
<evidence type="ECO:0000313" key="3">
    <source>
        <dbReference type="Proteomes" id="UP000750502"/>
    </source>
</evidence>
<comment type="caution">
    <text evidence="2">The sequence shown here is derived from an EMBL/GenBank/DDBJ whole genome shotgun (WGS) entry which is preliminary data.</text>
</comment>
<protein>
    <submittedName>
        <fullName evidence="2">Uncharacterized protein</fullName>
    </submittedName>
</protein>